<feature type="compositionally biased region" description="Low complexity" evidence="12">
    <location>
        <begin position="465"/>
        <end position="477"/>
    </location>
</feature>
<dbReference type="InterPro" id="IPR004358">
    <property type="entry name" value="Sig_transdc_His_kin-like_C"/>
</dbReference>
<feature type="compositionally biased region" description="Low complexity" evidence="12">
    <location>
        <begin position="424"/>
        <end position="436"/>
    </location>
</feature>
<dbReference type="SUPFAM" id="SSF47384">
    <property type="entry name" value="Homodimeric domain of signal transducing histidine kinase"/>
    <property type="match status" value="1"/>
</dbReference>
<dbReference type="PANTHER" id="PTHR43395:SF10">
    <property type="entry name" value="CHEMOTAXIS PROTEIN CHEA"/>
    <property type="match status" value="1"/>
</dbReference>
<dbReference type="AlphaFoldDB" id="A0ABD5P511"/>
<evidence type="ECO:0000259" key="13">
    <source>
        <dbReference type="PROSITE" id="PS50109"/>
    </source>
</evidence>
<dbReference type="Gene3D" id="1.20.120.160">
    <property type="entry name" value="HPT domain"/>
    <property type="match status" value="1"/>
</dbReference>
<dbReference type="SUPFAM" id="SSF55874">
    <property type="entry name" value="ATPase domain of HSP90 chaperone/DNA topoisomerase II/histidine kinase"/>
    <property type="match status" value="1"/>
</dbReference>
<feature type="compositionally biased region" description="Acidic residues" evidence="12">
    <location>
        <begin position="437"/>
        <end position="461"/>
    </location>
</feature>
<keyword evidence="4" id="KW-0145">Chemotaxis</keyword>
<dbReference type="InterPro" id="IPR036890">
    <property type="entry name" value="HATPase_C_sf"/>
</dbReference>
<evidence type="ECO:0000256" key="12">
    <source>
        <dbReference type="SAM" id="MobiDB-lite"/>
    </source>
</evidence>
<dbReference type="GO" id="GO:0004673">
    <property type="term" value="F:protein histidine kinase activity"/>
    <property type="evidence" value="ECO:0007669"/>
    <property type="project" value="UniProtKB-EC"/>
</dbReference>
<dbReference type="EMBL" id="JBHSDJ010000132">
    <property type="protein sequence ID" value="MFC4249344.1"/>
    <property type="molecule type" value="Genomic_DNA"/>
</dbReference>
<feature type="compositionally biased region" description="Acidic residues" evidence="12">
    <location>
        <begin position="504"/>
        <end position="520"/>
    </location>
</feature>
<keyword evidence="5 11" id="KW-0597">Phosphoprotein</keyword>
<dbReference type="PANTHER" id="PTHR43395">
    <property type="entry name" value="SENSOR HISTIDINE KINASE CHEA"/>
    <property type="match status" value="1"/>
</dbReference>
<dbReference type="Pfam" id="PF01627">
    <property type="entry name" value="Hpt"/>
    <property type="match status" value="1"/>
</dbReference>
<dbReference type="GO" id="GO:0005524">
    <property type="term" value="F:ATP binding"/>
    <property type="evidence" value="ECO:0007669"/>
    <property type="project" value="UniProtKB-KW"/>
</dbReference>
<dbReference type="InterPro" id="IPR037006">
    <property type="entry name" value="CheA-like_homodim_sf"/>
</dbReference>
<dbReference type="PROSITE" id="PS50851">
    <property type="entry name" value="CHEW"/>
    <property type="match status" value="1"/>
</dbReference>
<keyword evidence="7" id="KW-0547">Nucleotide-binding</keyword>
<evidence type="ECO:0000313" key="16">
    <source>
        <dbReference type="EMBL" id="MFC4249344.1"/>
    </source>
</evidence>
<dbReference type="SUPFAM" id="SSF47226">
    <property type="entry name" value="Histidine-containing phosphotransfer domain, HPT domain"/>
    <property type="match status" value="1"/>
</dbReference>
<evidence type="ECO:0000256" key="6">
    <source>
        <dbReference type="ARBA" id="ARBA00022679"/>
    </source>
</evidence>
<feature type="compositionally biased region" description="Acidic residues" evidence="12">
    <location>
        <begin position="374"/>
        <end position="422"/>
    </location>
</feature>
<feature type="compositionally biased region" description="Acidic residues" evidence="12">
    <location>
        <begin position="301"/>
        <end position="343"/>
    </location>
</feature>
<dbReference type="PROSITE" id="PS50109">
    <property type="entry name" value="HIS_KIN"/>
    <property type="match status" value="1"/>
</dbReference>
<dbReference type="GO" id="GO:0006935">
    <property type="term" value="P:chemotaxis"/>
    <property type="evidence" value="ECO:0007669"/>
    <property type="project" value="UniProtKB-KW"/>
</dbReference>
<feature type="region of interest" description="Disordered" evidence="12">
    <location>
        <begin position="374"/>
        <end position="589"/>
    </location>
</feature>
<dbReference type="InterPro" id="IPR005467">
    <property type="entry name" value="His_kinase_dom"/>
</dbReference>
<evidence type="ECO:0000256" key="3">
    <source>
        <dbReference type="ARBA" id="ARBA00021495"/>
    </source>
</evidence>
<dbReference type="Gene3D" id="3.30.565.10">
    <property type="entry name" value="Histidine kinase-like ATPase, C-terminal domain"/>
    <property type="match status" value="1"/>
</dbReference>
<dbReference type="InterPro" id="IPR008207">
    <property type="entry name" value="Sig_transdc_His_kin_Hpt_dom"/>
</dbReference>
<dbReference type="Gene3D" id="2.30.30.40">
    <property type="entry name" value="SH3 Domains"/>
    <property type="match status" value="1"/>
</dbReference>
<dbReference type="Gene3D" id="1.10.287.560">
    <property type="entry name" value="Histidine kinase CheA-like, homodimeric domain"/>
    <property type="match status" value="1"/>
</dbReference>
<dbReference type="InterPro" id="IPR003594">
    <property type="entry name" value="HATPase_dom"/>
</dbReference>
<name>A0ABD5P511_9EURY</name>
<dbReference type="GeneID" id="71855757"/>
<accession>A0ABD5P511</accession>
<dbReference type="Pfam" id="PF02895">
    <property type="entry name" value="H-kinase_dim"/>
    <property type="match status" value="1"/>
</dbReference>
<feature type="compositionally biased region" description="Acidic residues" evidence="12">
    <location>
        <begin position="535"/>
        <end position="587"/>
    </location>
</feature>
<dbReference type="SUPFAM" id="SSF50341">
    <property type="entry name" value="CheW-like"/>
    <property type="match status" value="1"/>
</dbReference>
<evidence type="ECO:0000256" key="8">
    <source>
        <dbReference type="ARBA" id="ARBA00022777"/>
    </source>
</evidence>
<feature type="compositionally biased region" description="Basic and acidic residues" evidence="12">
    <location>
        <begin position="628"/>
        <end position="637"/>
    </location>
</feature>
<dbReference type="FunFam" id="3.30.565.10:FF:000016">
    <property type="entry name" value="Chemotaxis protein CheA, putative"/>
    <property type="match status" value="1"/>
</dbReference>
<dbReference type="SMART" id="SM01231">
    <property type="entry name" value="H-kinase_dim"/>
    <property type="match status" value="1"/>
</dbReference>
<dbReference type="InterPro" id="IPR004105">
    <property type="entry name" value="CheA-like_dim"/>
</dbReference>
<dbReference type="InterPro" id="IPR036061">
    <property type="entry name" value="CheW-like_dom_sf"/>
</dbReference>
<dbReference type="SMART" id="SM00073">
    <property type="entry name" value="HPT"/>
    <property type="match status" value="1"/>
</dbReference>
<comment type="catalytic activity">
    <reaction evidence="1">
        <text>ATP + protein L-histidine = ADP + protein N-phospho-L-histidine.</text>
        <dbReference type="EC" id="2.7.13.3"/>
    </reaction>
</comment>
<dbReference type="InterPro" id="IPR051315">
    <property type="entry name" value="Bact_Chemotaxis_CheA"/>
</dbReference>
<feature type="region of interest" description="Disordered" evidence="12">
    <location>
        <begin position="611"/>
        <end position="644"/>
    </location>
</feature>
<dbReference type="InterPro" id="IPR036097">
    <property type="entry name" value="HisK_dim/P_sf"/>
</dbReference>
<dbReference type="GO" id="GO:0000160">
    <property type="term" value="P:phosphorelay signal transduction system"/>
    <property type="evidence" value="ECO:0007669"/>
    <property type="project" value="UniProtKB-KW"/>
</dbReference>
<feature type="domain" description="CheW-like" evidence="14">
    <location>
        <begin position="918"/>
        <end position="1043"/>
    </location>
</feature>
<dbReference type="CDD" id="cd16916">
    <property type="entry name" value="HATPase_CheA-like"/>
    <property type="match status" value="1"/>
</dbReference>
<dbReference type="CDD" id="cd00088">
    <property type="entry name" value="HPT"/>
    <property type="match status" value="1"/>
</dbReference>
<gene>
    <name evidence="16" type="ORF">ACFOZ7_20835</name>
</gene>
<evidence type="ECO:0000259" key="14">
    <source>
        <dbReference type="PROSITE" id="PS50851"/>
    </source>
</evidence>
<feature type="region of interest" description="Disordered" evidence="12">
    <location>
        <begin position="295"/>
        <end position="349"/>
    </location>
</feature>
<dbReference type="Pfam" id="PF02518">
    <property type="entry name" value="HATPase_c"/>
    <property type="match status" value="1"/>
</dbReference>
<evidence type="ECO:0000256" key="10">
    <source>
        <dbReference type="ARBA" id="ARBA00023012"/>
    </source>
</evidence>
<protein>
    <recommendedName>
        <fullName evidence="3">Chemotaxis protein CheA</fullName>
        <ecNumber evidence="2">2.7.13.3</ecNumber>
    </recommendedName>
</protein>
<dbReference type="SMART" id="SM00387">
    <property type="entry name" value="HATPase_c"/>
    <property type="match status" value="1"/>
</dbReference>
<keyword evidence="6" id="KW-0808">Transferase</keyword>
<evidence type="ECO:0000259" key="15">
    <source>
        <dbReference type="PROSITE" id="PS50894"/>
    </source>
</evidence>
<keyword evidence="8" id="KW-0418">Kinase</keyword>
<keyword evidence="10" id="KW-0902">Two-component regulatory system</keyword>
<keyword evidence="9" id="KW-0067">ATP-binding</keyword>
<evidence type="ECO:0000256" key="2">
    <source>
        <dbReference type="ARBA" id="ARBA00012438"/>
    </source>
</evidence>
<comment type="caution">
    <text evidence="16">The sequence shown here is derived from an EMBL/GenBank/DDBJ whole genome shotgun (WGS) entry which is preliminary data.</text>
</comment>
<feature type="domain" description="HPt" evidence="15">
    <location>
        <begin position="1"/>
        <end position="101"/>
    </location>
</feature>
<reference evidence="16 17" key="1">
    <citation type="journal article" date="2014" name="Int. J. Syst. Evol. Microbiol.">
        <title>Complete genome sequence of Corynebacterium casei LMG S-19264T (=DSM 44701T), isolated from a smear-ripened cheese.</title>
        <authorList>
            <consortium name="US DOE Joint Genome Institute (JGI-PGF)"/>
            <person name="Walter F."/>
            <person name="Albersmeier A."/>
            <person name="Kalinowski J."/>
            <person name="Ruckert C."/>
        </authorList>
    </citation>
    <scope>NUCLEOTIDE SEQUENCE [LARGE SCALE GENOMIC DNA]</scope>
    <source>
        <strain evidence="16 17">IBRC-M 10912</strain>
    </source>
</reference>
<dbReference type="PRINTS" id="PR00344">
    <property type="entry name" value="BCTRLSENSOR"/>
</dbReference>
<organism evidence="16 17">
    <name type="scientific">Natribaculum luteum</name>
    <dbReference type="NCBI Taxonomy" id="1586232"/>
    <lineage>
        <taxon>Archaea</taxon>
        <taxon>Methanobacteriati</taxon>
        <taxon>Methanobacteriota</taxon>
        <taxon>Stenosarchaea group</taxon>
        <taxon>Halobacteria</taxon>
        <taxon>Halobacteriales</taxon>
        <taxon>Natrialbaceae</taxon>
        <taxon>Natribaculum</taxon>
    </lineage>
</organism>
<evidence type="ECO:0000256" key="4">
    <source>
        <dbReference type="ARBA" id="ARBA00022500"/>
    </source>
</evidence>
<dbReference type="InterPro" id="IPR036641">
    <property type="entry name" value="HPT_dom_sf"/>
</dbReference>
<dbReference type="EC" id="2.7.13.3" evidence="2"/>
<dbReference type="RefSeq" id="WP_246970672.1">
    <property type="nucleotide sequence ID" value="NZ_CP095397.1"/>
</dbReference>
<proteinExistence type="predicted"/>
<dbReference type="Pfam" id="PF01584">
    <property type="entry name" value="CheW"/>
    <property type="match status" value="1"/>
</dbReference>
<dbReference type="InterPro" id="IPR002545">
    <property type="entry name" value="CheW-lke_dom"/>
</dbReference>
<feature type="compositionally biased region" description="Acidic residues" evidence="12">
    <location>
        <begin position="616"/>
        <end position="627"/>
    </location>
</feature>
<feature type="domain" description="Histidine kinase" evidence="13">
    <location>
        <begin position="706"/>
        <end position="916"/>
    </location>
</feature>
<evidence type="ECO:0000256" key="11">
    <source>
        <dbReference type="PROSITE-ProRule" id="PRU00110"/>
    </source>
</evidence>
<evidence type="ECO:0000256" key="1">
    <source>
        <dbReference type="ARBA" id="ARBA00000085"/>
    </source>
</evidence>
<evidence type="ECO:0000313" key="17">
    <source>
        <dbReference type="Proteomes" id="UP001595821"/>
    </source>
</evidence>
<dbReference type="PROSITE" id="PS50894">
    <property type="entry name" value="HPT"/>
    <property type="match status" value="1"/>
</dbReference>
<feature type="modified residue" description="Phosphohistidine" evidence="11">
    <location>
        <position position="44"/>
    </location>
</feature>
<evidence type="ECO:0000256" key="5">
    <source>
        <dbReference type="ARBA" id="ARBA00022553"/>
    </source>
</evidence>
<dbReference type="Proteomes" id="UP001595821">
    <property type="component" value="Unassembled WGS sequence"/>
</dbReference>
<dbReference type="SMART" id="SM00260">
    <property type="entry name" value="CheW"/>
    <property type="match status" value="1"/>
</dbReference>
<evidence type="ECO:0000256" key="7">
    <source>
        <dbReference type="ARBA" id="ARBA00022741"/>
    </source>
</evidence>
<sequence>MSDYWTDFVQESEEHITELNNSLLALERSPDDEEAMEAIFRAAHTLKGNCGAMGLTQASDLAHAIEDLLDAVRTGDATVTPELMDTVFDGVDELEAMIDEVAAHGEVRTDPSPTIDALRRQIESDAAHLSPPTDDEIDAVLEELDAPTDDGHEAYFVRLSIDEDGDVNNGILVVDALIDAFDLIGTEPDRETIATGAYGDTFDAVFGTAVGESSIAAALEPVDAVTDFEIVVVTDRFEPAAATADAELDVDDDLSSEEANEMSVDELLGEFDEFDDLDAMVEDVGDVSAFDDMGEAGSFDDLFEDEDDLDPESAEPESADDEAEEATADESESDADDADDVDDASAVFDELKEEVEMVGFDELQDELDDLEFDEFDSEDEVGMDELLGDDVDVDDPSFLEVEASDAEDFLVEPESAADDDATEAGPDQTTDATTADPADDALTFDEDGLGGDSDAEDDPESTDGVTAAADADEPATVADRDDRLEESTAVEFDDEKIEKRDEDVTADEDESADGETDDFGDAFGREPTDASFAEPADEPDQFADAALEDDGFETIEGGFDEEFDDSSVDVFDDGFDESTADEFDESAVTDSVGEFDVTGSVDDHAVSDTEFASADEAGETVGDEESELASRDARESPTADDSELVIPDITVPDVDEQPETDETTDQIQSMRVDVDQIDSLLNLVEGLVTSRVRLRHAIESGADLMTIDRELDDLDDITSDLQETVMEIRLVPLQTVVSRLPRVVRDIAREQDKDVALEMSGEDVELDRSILDRIGDPLIHLVRNAVDHGIEPPEEREAAGKPREGTVELRADRARDRVTIEIEDDGNGLDPDRLRSAAVDADVLTEAEAADLSDDDAYELVFHPGLSTADEVTDISGRGVGMDVVRRTIDDLDGTVSVESEPGEGTTFTLSLPVTVAIADVLFVESGGEEFGVPTKVVHDVETAAAVESGRNSEFLESDGEDVPVVDLADALDTPDDAATDDGMFVRIRDGVRPVALRCDEVHSQQEVVVKPFEGFMGDIPGLSGATVRGRGEVINILDVKTL</sequence>
<evidence type="ECO:0000256" key="9">
    <source>
        <dbReference type="ARBA" id="ARBA00022840"/>
    </source>
</evidence>